<name>A0AA38HSH9_9CUCU</name>
<comment type="caution">
    <text evidence="1">The sequence shown here is derived from an EMBL/GenBank/DDBJ whole genome shotgun (WGS) entry which is preliminary data.</text>
</comment>
<dbReference type="EMBL" id="JALNTZ010000008">
    <property type="protein sequence ID" value="KAJ3643030.1"/>
    <property type="molecule type" value="Genomic_DNA"/>
</dbReference>
<gene>
    <name evidence="1" type="ORF">Zmor_025768</name>
</gene>
<proteinExistence type="predicted"/>
<dbReference type="Proteomes" id="UP001168821">
    <property type="component" value="Unassembled WGS sequence"/>
</dbReference>
<dbReference type="AlphaFoldDB" id="A0AA38HSH9"/>
<evidence type="ECO:0000313" key="1">
    <source>
        <dbReference type="EMBL" id="KAJ3643030.1"/>
    </source>
</evidence>
<accession>A0AA38HSH9</accession>
<organism evidence="1 2">
    <name type="scientific">Zophobas morio</name>
    <dbReference type="NCBI Taxonomy" id="2755281"/>
    <lineage>
        <taxon>Eukaryota</taxon>
        <taxon>Metazoa</taxon>
        <taxon>Ecdysozoa</taxon>
        <taxon>Arthropoda</taxon>
        <taxon>Hexapoda</taxon>
        <taxon>Insecta</taxon>
        <taxon>Pterygota</taxon>
        <taxon>Neoptera</taxon>
        <taxon>Endopterygota</taxon>
        <taxon>Coleoptera</taxon>
        <taxon>Polyphaga</taxon>
        <taxon>Cucujiformia</taxon>
        <taxon>Tenebrionidae</taxon>
        <taxon>Zophobas</taxon>
    </lineage>
</organism>
<sequence length="95" mass="10663">MSRTTPLHVLITIYRVYDECGVVGSRLLSPLIRLVTADGSMVGFWRLRNGQPTGNWKSRIVGRKCEIRISLMSFIGEFWASELGPGWAGGDLRRP</sequence>
<keyword evidence="2" id="KW-1185">Reference proteome</keyword>
<reference evidence="1" key="1">
    <citation type="journal article" date="2023" name="G3 (Bethesda)">
        <title>Whole genome assemblies of Zophobas morio and Tenebrio molitor.</title>
        <authorList>
            <person name="Kaur S."/>
            <person name="Stinson S.A."/>
            <person name="diCenzo G.C."/>
        </authorList>
    </citation>
    <scope>NUCLEOTIDE SEQUENCE</scope>
    <source>
        <strain evidence="1">QUZm001</strain>
    </source>
</reference>
<evidence type="ECO:0000313" key="2">
    <source>
        <dbReference type="Proteomes" id="UP001168821"/>
    </source>
</evidence>
<protein>
    <submittedName>
        <fullName evidence="1">Uncharacterized protein</fullName>
    </submittedName>
</protein>